<dbReference type="EMBL" id="VCAU01000203">
    <property type="protein sequence ID" value="KAF9882906.1"/>
    <property type="molecule type" value="Genomic_DNA"/>
</dbReference>
<dbReference type="AlphaFoldDB" id="A0AAD4CAL1"/>
<sequence>MNSPSRIKPSAITKYDALHTYSVTNHSDFWLHMLKQFLLVCTGAVPNPCEDESAPIDSVPVWFPGLRMSFAQNVLFSGDSHGRPVISPAKSNDRIPVTEVLEADRPEDICCIPCKEL</sequence>
<protein>
    <submittedName>
        <fullName evidence="1">Uncharacterized protein</fullName>
    </submittedName>
</protein>
<dbReference type="PANTHER" id="PTHR42921:SF4">
    <property type="entry name" value="ACETOACETYL-COA SYNTHASE (AFU_ORTHOLOGUE AFUA_8G04770)"/>
    <property type="match status" value="1"/>
</dbReference>
<organism evidence="1 2">
    <name type="scientific">Aspergillus nanangensis</name>
    <dbReference type="NCBI Taxonomy" id="2582783"/>
    <lineage>
        <taxon>Eukaryota</taxon>
        <taxon>Fungi</taxon>
        <taxon>Dikarya</taxon>
        <taxon>Ascomycota</taxon>
        <taxon>Pezizomycotina</taxon>
        <taxon>Eurotiomycetes</taxon>
        <taxon>Eurotiomycetidae</taxon>
        <taxon>Eurotiales</taxon>
        <taxon>Aspergillaceae</taxon>
        <taxon>Aspergillus</taxon>
        <taxon>Aspergillus subgen. Circumdati</taxon>
    </lineage>
</organism>
<evidence type="ECO:0000313" key="1">
    <source>
        <dbReference type="EMBL" id="KAF9882906.1"/>
    </source>
</evidence>
<name>A0AAD4CAL1_ASPNN</name>
<reference evidence="1" key="1">
    <citation type="journal article" date="2019" name="Beilstein J. Org. Chem.">
        <title>Nanangenines: drimane sesquiterpenoids as the dominant metabolite cohort of a novel Australian fungus, Aspergillus nanangensis.</title>
        <authorList>
            <person name="Lacey H.J."/>
            <person name="Gilchrist C.L.M."/>
            <person name="Crombie A."/>
            <person name="Kalaitzis J.A."/>
            <person name="Vuong D."/>
            <person name="Rutledge P.J."/>
            <person name="Turner P."/>
            <person name="Pitt J.I."/>
            <person name="Lacey E."/>
            <person name="Chooi Y.H."/>
            <person name="Piggott A.M."/>
        </authorList>
    </citation>
    <scope>NUCLEOTIDE SEQUENCE</scope>
    <source>
        <strain evidence="1">MST-FP2251</strain>
    </source>
</reference>
<evidence type="ECO:0000313" key="2">
    <source>
        <dbReference type="Proteomes" id="UP001194746"/>
    </source>
</evidence>
<dbReference type="GO" id="GO:0030729">
    <property type="term" value="F:acetoacetate-CoA ligase activity"/>
    <property type="evidence" value="ECO:0007669"/>
    <property type="project" value="TreeGrafter"/>
</dbReference>
<gene>
    <name evidence="1" type="ORF">FE257_004887</name>
</gene>
<accession>A0AAD4CAL1</accession>
<dbReference type="PANTHER" id="PTHR42921">
    <property type="entry name" value="ACETOACETYL-COA SYNTHETASE"/>
    <property type="match status" value="1"/>
</dbReference>
<reference evidence="1" key="2">
    <citation type="submission" date="2020-02" db="EMBL/GenBank/DDBJ databases">
        <authorList>
            <person name="Gilchrist C.L.M."/>
            <person name="Chooi Y.-H."/>
        </authorList>
    </citation>
    <scope>NUCLEOTIDE SEQUENCE</scope>
    <source>
        <strain evidence="1">MST-FP2251</strain>
    </source>
</reference>
<dbReference type="Proteomes" id="UP001194746">
    <property type="component" value="Unassembled WGS sequence"/>
</dbReference>
<comment type="caution">
    <text evidence="1">The sequence shown here is derived from an EMBL/GenBank/DDBJ whole genome shotgun (WGS) entry which is preliminary data.</text>
</comment>
<keyword evidence="2" id="KW-1185">Reference proteome</keyword>
<proteinExistence type="predicted"/>